<evidence type="ECO:0000256" key="11">
    <source>
        <dbReference type="ARBA" id="ARBA00049558"/>
    </source>
</evidence>
<evidence type="ECO:0000313" key="14">
    <source>
        <dbReference type="EMBL" id="MFC4347386.1"/>
    </source>
</evidence>
<evidence type="ECO:0000256" key="3">
    <source>
        <dbReference type="ARBA" id="ARBA00006576"/>
    </source>
</evidence>
<keyword evidence="7 12" id="KW-0378">Hydrolase</keyword>
<dbReference type="PANTHER" id="PTHR11644">
    <property type="entry name" value="CYTIDINE DEAMINASE"/>
    <property type="match status" value="1"/>
</dbReference>
<evidence type="ECO:0000256" key="12">
    <source>
        <dbReference type="RuleBase" id="RU364006"/>
    </source>
</evidence>
<gene>
    <name evidence="14" type="ORF">ACFO5Q_05970</name>
</gene>
<dbReference type="EC" id="3.5.4.5" evidence="4 12"/>
<keyword evidence="8 12" id="KW-0862">Zinc</keyword>
<evidence type="ECO:0000256" key="1">
    <source>
        <dbReference type="ARBA" id="ARBA00001947"/>
    </source>
</evidence>
<sequence>MATDLKVLIDAAMRARDAAYAPYSNHPVGAAVLTADGHVFAGANVENAAYPLGICAEAGAIAAMVLAGEREIAHVVVVGPGEVACTPCGGCRQKIREFAGPSGKPITICDKDGNILIETTSAELLPHAFGPENIDEAKG</sequence>
<evidence type="ECO:0000313" key="15">
    <source>
        <dbReference type="Proteomes" id="UP001595776"/>
    </source>
</evidence>
<dbReference type="InterPro" id="IPR006262">
    <property type="entry name" value="Cyt_deam_tetra"/>
</dbReference>
<dbReference type="EMBL" id="JBHSCR010000003">
    <property type="protein sequence ID" value="MFC4347386.1"/>
    <property type="molecule type" value="Genomic_DNA"/>
</dbReference>
<dbReference type="NCBIfam" id="NF004064">
    <property type="entry name" value="PRK05578.1"/>
    <property type="match status" value="1"/>
</dbReference>
<feature type="domain" description="CMP/dCMP-type deaminase" evidence="13">
    <location>
        <begin position="3"/>
        <end position="132"/>
    </location>
</feature>
<comment type="cofactor">
    <cofactor evidence="1 12">
        <name>Zn(2+)</name>
        <dbReference type="ChEBI" id="CHEBI:29105"/>
    </cofactor>
</comment>
<proteinExistence type="inferred from homology"/>
<dbReference type="SUPFAM" id="SSF53927">
    <property type="entry name" value="Cytidine deaminase-like"/>
    <property type="match status" value="1"/>
</dbReference>
<dbReference type="PROSITE" id="PS00903">
    <property type="entry name" value="CYT_DCMP_DEAMINASES_1"/>
    <property type="match status" value="1"/>
</dbReference>
<reference evidence="15" key="1">
    <citation type="journal article" date="2019" name="Int. J. Syst. Evol. Microbiol.">
        <title>The Global Catalogue of Microorganisms (GCM) 10K type strain sequencing project: providing services to taxonomists for standard genome sequencing and annotation.</title>
        <authorList>
            <consortium name="The Broad Institute Genomics Platform"/>
            <consortium name="The Broad Institute Genome Sequencing Center for Infectious Disease"/>
            <person name="Wu L."/>
            <person name="Ma J."/>
        </authorList>
    </citation>
    <scope>NUCLEOTIDE SEQUENCE [LARGE SCALE GENOMIC DNA]</scope>
    <source>
        <strain evidence="15">CGMCC 1.15304</strain>
    </source>
</reference>
<keyword evidence="6 12" id="KW-0479">Metal-binding</keyword>
<accession>A0ABV8U995</accession>
<dbReference type="InterPro" id="IPR002125">
    <property type="entry name" value="CMP_dCMP_dom"/>
</dbReference>
<dbReference type="PANTHER" id="PTHR11644:SF2">
    <property type="entry name" value="CYTIDINE DEAMINASE"/>
    <property type="match status" value="1"/>
</dbReference>
<dbReference type="Pfam" id="PF00383">
    <property type="entry name" value="dCMP_cyt_deam_1"/>
    <property type="match status" value="1"/>
</dbReference>
<evidence type="ECO:0000256" key="4">
    <source>
        <dbReference type="ARBA" id="ARBA00012783"/>
    </source>
</evidence>
<dbReference type="InterPro" id="IPR016192">
    <property type="entry name" value="APOBEC/CMP_deaminase_Zn-bd"/>
</dbReference>
<evidence type="ECO:0000256" key="9">
    <source>
        <dbReference type="ARBA" id="ARBA00032005"/>
    </source>
</evidence>
<dbReference type="NCBIfam" id="TIGR01354">
    <property type="entry name" value="cyt_deam_tetra"/>
    <property type="match status" value="1"/>
</dbReference>
<dbReference type="RefSeq" id="WP_068152889.1">
    <property type="nucleotide sequence ID" value="NZ_JBHSCR010000003.1"/>
</dbReference>
<dbReference type="Proteomes" id="UP001595776">
    <property type="component" value="Unassembled WGS sequence"/>
</dbReference>
<comment type="similarity">
    <text evidence="3 12">Belongs to the cytidine and deoxycytidylate deaminase family.</text>
</comment>
<dbReference type="InterPro" id="IPR050202">
    <property type="entry name" value="Cyt/Deoxycyt_deaminase"/>
</dbReference>
<evidence type="ECO:0000256" key="10">
    <source>
        <dbReference type="ARBA" id="ARBA00049252"/>
    </source>
</evidence>
<evidence type="ECO:0000256" key="6">
    <source>
        <dbReference type="ARBA" id="ARBA00022723"/>
    </source>
</evidence>
<comment type="catalytic activity">
    <reaction evidence="11 12">
        <text>cytidine + H2O + H(+) = uridine + NH4(+)</text>
        <dbReference type="Rhea" id="RHEA:16069"/>
        <dbReference type="ChEBI" id="CHEBI:15377"/>
        <dbReference type="ChEBI" id="CHEBI:15378"/>
        <dbReference type="ChEBI" id="CHEBI:16704"/>
        <dbReference type="ChEBI" id="CHEBI:17562"/>
        <dbReference type="ChEBI" id="CHEBI:28938"/>
        <dbReference type="EC" id="3.5.4.5"/>
    </reaction>
</comment>
<evidence type="ECO:0000256" key="5">
    <source>
        <dbReference type="ARBA" id="ARBA00018266"/>
    </source>
</evidence>
<dbReference type="PROSITE" id="PS51747">
    <property type="entry name" value="CYT_DCMP_DEAMINASES_2"/>
    <property type="match status" value="1"/>
</dbReference>
<comment type="catalytic activity">
    <reaction evidence="10 12">
        <text>2'-deoxycytidine + H2O + H(+) = 2'-deoxyuridine + NH4(+)</text>
        <dbReference type="Rhea" id="RHEA:13433"/>
        <dbReference type="ChEBI" id="CHEBI:15377"/>
        <dbReference type="ChEBI" id="CHEBI:15378"/>
        <dbReference type="ChEBI" id="CHEBI:15698"/>
        <dbReference type="ChEBI" id="CHEBI:16450"/>
        <dbReference type="ChEBI" id="CHEBI:28938"/>
        <dbReference type="EC" id="3.5.4.5"/>
    </reaction>
</comment>
<protein>
    <recommendedName>
        <fullName evidence="5 12">Cytidine deaminase</fullName>
        <ecNumber evidence="4 12">3.5.4.5</ecNumber>
    </recommendedName>
    <alternativeName>
        <fullName evidence="9 12">Cytidine aminohydrolase</fullName>
    </alternativeName>
</protein>
<name>A0ABV8U995_9PROT</name>
<dbReference type="InterPro" id="IPR016193">
    <property type="entry name" value="Cytidine_deaminase-like"/>
</dbReference>
<evidence type="ECO:0000256" key="7">
    <source>
        <dbReference type="ARBA" id="ARBA00022801"/>
    </source>
</evidence>
<comment type="caution">
    <text evidence="14">The sequence shown here is derived from an EMBL/GenBank/DDBJ whole genome shotgun (WGS) entry which is preliminary data.</text>
</comment>
<evidence type="ECO:0000259" key="13">
    <source>
        <dbReference type="PROSITE" id="PS51747"/>
    </source>
</evidence>
<comment type="function">
    <text evidence="2 12">This enzyme scavenges exogenous and endogenous cytidine and 2'-deoxycytidine for UMP synthesis.</text>
</comment>
<organism evidence="14 15">
    <name type="scientific">Kordiimonas lipolytica</name>
    <dbReference type="NCBI Taxonomy" id="1662421"/>
    <lineage>
        <taxon>Bacteria</taxon>
        <taxon>Pseudomonadati</taxon>
        <taxon>Pseudomonadota</taxon>
        <taxon>Alphaproteobacteria</taxon>
        <taxon>Kordiimonadales</taxon>
        <taxon>Kordiimonadaceae</taxon>
        <taxon>Kordiimonas</taxon>
    </lineage>
</organism>
<keyword evidence="15" id="KW-1185">Reference proteome</keyword>
<dbReference type="CDD" id="cd01283">
    <property type="entry name" value="cytidine_deaminase"/>
    <property type="match status" value="1"/>
</dbReference>
<dbReference type="Gene3D" id="3.40.140.10">
    <property type="entry name" value="Cytidine Deaminase, domain 2"/>
    <property type="match status" value="1"/>
</dbReference>
<dbReference type="GO" id="GO:0004126">
    <property type="term" value="F:cytidine deaminase activity"/>
    <property type="evidence" value="ECO:0007669"/>
    <property type="project" value="UniProtKB-EC"/>
</dbReference>
<evidence type="ECO:0000256" key="2">
    <source>
        <dbReference type="ARBA" id="ARBA00003949"/>
    </source>
</evidence>
<evidence type="ECO:0000256" key="8">
    <source>
        <dbReference type="ARBA" id="ARBA00022833"/>
    </source>
</evidence>